<keyword evidence="3" id="KW-1185">Reference proteome</keyword>
<dbReference type="GO" id="GO:0016491">
    <property type="term" value="F:oxidoreductase activity"/>
    <property type="evidence" value="ECO:0007669"/>
    <property type="project" value="InterPro"/>
</dbReference>
<dbReference type="EMBL" id="JAUSUL010000001">
    <property type="protein sequence ID" value="MDQ0314930.1"/>
    <property type="molecule type" value="Genomic_DNA"/>
</dbReference>
<dbReference type="Gene3D" id="3.90.180.10">
    <property type="entry name" value="Medium-chain alcohol dehydrogenases, catalytic domain"/>
    <property type="match status" value="1"/>
</dbReference>
<dbReference type="PANTHER" id="PTHR43677:SF4">
    <property type="entry name" value="QUINONE OXIDOREDUCTASE-LIKE PROTEIN 2"/>
    <property type="match status" value="1"/>
</dbReference>
<dbReference type="RefSeq" id="WP_306884713.1">
    <property type="nucleotide sequence ID" value="NZ_JAUSUL010000001.1"/>
</dbReference>
<dbReference type="InterPro" id="IPR013149">
    <property type="entry name" value="ADH-like_C"/>
</dbReference>
<dbReference type="InterPro" id="IPR036291">
    <property type="entry name" value="NAD(P)-bd_dom_sf"/>
</dbReference>
<dbReference type="AlphaFoldDB" id="A0AAE3VMZ1"/>
<evidence type="ECO:0000313" key="2">
    <source>
        <dbReference type="EMBL" id="MDQ0314930.1"/>
    </source>
</evidence>
<dbReference type="Gene3D" id="3.40.50.720">
    <property type="entry name" value="NAD(P)-binding Rossmann-like Domain"/>
    <property type="match status" value="1"/>
</dbReference>
<name>A0AAE3VMZ1_9HYPH</name>
<evidence type="ECO:0000313" key="3">
    <source>
        <dbReference type="Proteomes" id="UP001229244"/>
    </source>
</evidence>
<sequence>MKAAIQNAPGDPDVLHYEDAPDPSCARDGVLIKVEAISIEGGDLIHRASTPPPAPKHILGYAAAGEIIAVGADVEDRFIGQKVTSFDMSGSHAELRAVKATRTWIVPGGLAISAAAALPISFGAAFHSLFSRGGLVEGETVLIQSGAGGVGAAAIQLAHRHGATVIATVSGAERAARLATLGLTHPIDYRMVNVPEEIMRLTAGRGVDLVVDPVGSTLTDSLASLRLEGRLVFVGNAGRSSLELDLWPALQANQSLLGVFMGTQLEKPDIHKSIASMLEKAAAGTLEVLIDRTFSLADAAAAHAYAEENPVLGRVVLLP</sequence>
<gene>
    <name evidence="2" type="ORF">J2S73_001367</name>
</gene>
<dbReference type="Proteomes" id="UP001229244">
    <property type="component" value="Unassembled WGS sequence"/>
</dbReference>
<dbReference type="Pfam" id="PF00107">
    <property type="entry name" value="ADH_zinc_N"/>
    <property type="match status" value="1"/>
</dbReference>
<dbReference type="InterPro" id="IPR051397">
    <property type="entry name" value="Zn-ADH-like_protein"/>
</dbReference>
<feature type="domain" description="Enoyl reductase (ER)" evidence="1">
    <location>
        <begin position="10"/>
        <end position="317"/>
    </location>
</feature>
<dbReference type="PANTHER" id="PTHR43677">
    <property type="entry name" value="SHORT-CHAIN DEHYDROGENASE/REDUCTASE"/>
    <property type="match status" value="1"/>
</dbReference>
<organism evidence="2 3">
    <name type="scientific">Amorphus orientalis</name>
    <dbReference type="NCBI Taxonomy" id="649198"/>
    <lineage>
        <taxon>Bacteria</taxon>
        <taxon>Pseudomonadati</taxon>
        <taxon>Pseudomonadota</taxon>
        <taxon>Alphaproteobacteria</taxon>
        <taxon>Hyphomicrobiales</taxon>
        <taxon>Amorphaceae</taxon>
        <taxon>Amorphus</taxon>
    </lineage>
</organism>
<dbReference type="Pfam" id="PF08240">
    <property type="entry name" value="ADH_N"/>
    <property type="match status" value="1"/>
</dbReference>
<dbReference type="InterPro" id="IPR011032">
    <property type="entry name" value="GroES-like_sf"/>
</dbReference>
<dbReference type="SMART" id="SM00829">
    <property type="entry name" value="PKS_ER"/>
    <property type="match status" value="1"/>
</dbReference>
<accession>A0AAE3VMZ1</accession>
<protein>
    <submittedName>
        <fullName evidence="2">NADPH:quinone reductase-like Zn-dependent oxidoreductase</fullName>
    </submittedName>
</protein>
<dbReference type="SUPFAM" id="SSF50129">
    <property type="entry name" value="GroES-like"/>
    <property type="match status" value="1"/>
</dbReference>
<evidence type="ECO:0000259" key="1">
    <source>
        <dbReference type="SMART" id="SM00829"/>
    </source>
</evidence>
<dbReference type="InterPro" id="IPR013154">
    <property type="entry name" value="ADH-like_N"/>
</dbReference>
<dbReference type="InterPro" id="IPR020843">
    <property type="entry name" value="ER"/>
</dbReference>
<comment type="caution">
    <text evidence="2">The sequence shown here is derived from an EMBL/GenBank/DDBJ whole genome shotgun (WGS) entry which is preliminary data.</text>
</comment>
<proteinExistence type="predicted"/>
<reference evidence="2" key="1">
    <citation type="submission" date="2023-07" db="EMBL/GenBank/DDBJ databases">
        <title>Genomic Encyclopedia of Type Strains, Phase IV (KMG-IV): sequencing the most valuable type-strain genomes for metagenomic binning, comparative biology and taxonomic classification.</title>
        <authorList>
            <person name="Goeker M."/>
        </authorList>
    </citation>
    <scope>NUCLEOTIDE SEQUENCE</scope>
    <source>
        <strain evidence="2">DSM 21202</strain>
    </source>
</reference>
<dbReference type="SUPFAM" id="SSF51735">
    <property type="entry name" value="NAD(P)-binding Rossmann-fold domains"/>
    <property type="match status" value="1"/>
</dbReference>